<name>A0A8D4C6Q4_9GAMM</name>
<dbReference type="KEGG" id="pbm:CL52_11315"/>
<reference evidence="3" key="1">
    <citation type="submission" date="2014-03" db="EMBL/GenBank/DDBJ databases">
        <title>Complete genome of Pseudomonas balearica DSM 6083T, a sewage water isolate from an enrichment with 2-methylnaphthalene.</title>
        <authorList>
            <person name="Salva-Serra F."/>
            <person name="Jaen-Luchoro D."/>
            <person name="Busquets A."/>
            <person name="Pena A."/>
            <person name="Gomila M."/>
            <person name="Bosch R."/>
            <person name="Nogales B."/>
            <person name="Garcia-Valdes E."/>
            <person name="Lalucat J."/>
            <person name="Bennasar A."/>
        </authorList>
    </citation>
    <scope>NUCLEOTIDE SEQUENCE [LARGE SCALE GENOMIC DNA]</scope>
    <source>
        <strain evidence="3">DSM 6083</strain>
    </source>
</reference>
<sequence>MISLSETMPSLTAHIARMAQRLGFGPSSSRGVQERAGSLSLPFTPLAEPEPSIFWEDGPCLHRLVELPRGALSGPVQEDKARAHAALCRLIRKDSEALSALDLRQVDGVCARSSEGGERYPSFEAFAASGGARRIRIISYKDFLRVIGTAIPGYPAGAPVELRQASWLGERLYWSSDHHADAFACAIAYARLRGLEVSAPVTLTDYRLERSGVRALDEEYHALAMPAQAWSDKAFMAMLLDSQVPYARLSLLRQAGNSELLLLERRQPTANALGEGLKAAGAPDFIRYLKGLPQITRFKRGEPLPEV</sequence>
<dbReference type="AlphaFoldDB" id="A0A8D4C6Q4"/>
<reference evidence="2 4" key="2">
    <citation type="submission" date="2016-10" db="EMBL/GenBank/DDBJ databases">
        <authorList>
            <person name="Varghese N."/>
            <person name="Submissions S."/>
        </authorList>
    </citation>
    <scope>NUCLEOTIDE SEQUENCE [LARGE SCALE GENOMIC DNA]</scope>
    <source>
        <strain evidence="2 4">DSM 6083</strain>
    </source>
</reference>
<dbReference type="Proteomes" id="UP000031271">
    <property type="component" value="Chromosome"/>
</dbReference>
<evidence type="ECO:0000313" key="4">
    <source>
        <dbReference type="Proteomes" id="UP000182276"/>
    </source>
</evidence>
<evidence type="ECO:0000313" key="2">
    <source>
        <dbReference type="EMBL" id="SDM48626.1"/>
    </source>
</evidence>
<organism evidence="1 3">
    <name type="scientific">Stutzerimonas balearica DSM 6083</name>
    <dbReference type="NCBI Taxonomy" id="1123016"/>
    <lineage>
        <taxon>Bacteria</taxon>
        <taxon>Pseudomonadati</taxon>
        <taxon>Pseudomonadota</taxon>
        <taxon>Gammaproteobacteria</taxon>
        <taxon>Pseudomonadales</taxon>
        <taxon>Pseudomonadaceae</taxon>
        <taxon>Stutzerimonas</taxon>
    </lineage>
</organism>
<evidence type="ECO:0000313" key="3">
    <source>
        <dbReference type="Proteomes" id="UP000031271"/>
    </source>
</evidence>
<keyword evidence="4" id="KW-1185">Reference proteome</keyword>
<gene>
    <name evidence="1" type="ORF">CL52_11315</name>
    <name evidence="2" type="ORF">SAMN05660875_105176</name>
</gene>
<reference evidence="1 3" key="3">
    <citation type="journal article" name="Genome Announc.">
        <title>Complete Genome Sequence of Pseudomonas balearica DSM 6083T.</title>
        <authorList>
            <person name="Bennasar-Figueras A."/>
            <person name="Salva-Serra F."/>
            <person name="Jaen-Luchoro D."/>
            <person name="Segui C."/>
            <person name="Aliaga F."/>
            <person name="Busquets A."/>
            <person name="Gomila M."/>
            <person name="Moore E.R."/>
            <person name="Lalucat J."/>
        </authorList>
    </citation>
    <scope>NUCLEOTIDE SEQUENCE [LARGE SCALE GENOMIC DNA]</scope>
    <source>
        <strain evidence="3">DSM 6083</strain>
        <strain evidence="1">DSM6083</strain>
    </source>
</reference>
<protein>
    <submittedName>
        <fullName evidence="1">Uncharacterized protein</fullName>
    </submittedName>
</protein>
<evidence type="ECO:0000313" key="1">
    <source>
        <dbReference type="EMBL" id="AJE15593.1"/>
    </source>
</evidence>
<proteinExistence type="predicted"/>
<dbReference type="GeneID" id="77260492"/>
<dbReference type="EMBL" id="FNHO01000005">
    <property type="protein sequence ID" value="SDM48626.1"/>
    <property type="molecule type" value="Genomic_DNA"/>
</dbReference>
<dbReference type="InterPro" id="IPR046507">
    <property type="entry name" value="DUF6685"/>
</dbReference>
<accession>A0A8D4C6Q4</accession>
<dbReference type="RefSeq" id="WP_041105008.1">
    <property type="nucleotide sequence ID" value="NZ_CP007511.1"/>
</dbReference>
<dbReference type="EMBL" id="CP007511">
    <property type="protein sequence ID" value="AJE15593.1"/>
    <property type="molecule type" value="Genomic_DNA"/>
</dbReference>
<dbReference type="Pfam" id="PF20390">
    <property type="entry name" value="DUF6685"/>
    <property type="match status" value="1"/>
</dbReference>
<dbReference type="Proteomes" id="UP000182276">
    <property type="component" value="Unassembled WGS sequence"/>
</dbReference>